<organism evidence="1 2">
    <name type="scientific">Forsythia ovata</name>
    <dbReference type="NCBI Taxonomy" id="205694"/>
    <lineage>
        <taxon>Eukaryota</taxon>
        <taxon>Viridiplantae</taxon>
        <taxon>Streptophyta</taxon>
        <taxon>Embryophyta</taxon>
        <taxon>Tracheophyta</taxon>
        <taxon>Spermatophyta</taxon>
        <taxon>Magnoliopsida</taxon>
        <taxon>eudicotyledons</taxon>
        <taxon>Gunneridae</taxon>
        <taxon>Pentapetalae</taxon>
        <taxon>asterids</taxon>
        <taxon>lamiids</taxon>
        <taxon>Lamiales</taxon>
        <taxon>Oleaceae</taxon>
        <taxon>Forsythieae</taxon>
        <taxon>Forsythia</taxon>
    </lineage>
</organism>
<protein>
    <submittedName>
        <fullName evidence="1">Ulp1 protease family</fullName>
    </submittedName>
</protein>
<keyword evidence="1" id="KW-0378">Hydrolase</keyword>
<dbReference type="Proteomes" id="UP001604277">
    <property type="component" value="Unassembled WGS sequence"/>
</dbReference>
<dbReference type="GO" id="GO:0008233">
    <property type="term" value="F:peptidase activity"/>
    <property type="evidence" value="ECO:0007669"/>
    <property type="project" value="UniProtKB-KW"/>
</dbReference>
<name>A0ABD1TPS3_9LAMI</name>
<dbReference type="AlphaFoldDB" id="A0ABD1TPS3"/>
<proteinExistence type="predicted"/>
<dbReference type="SUPFAM" id="SSF54001">
    <property type="entry name" value="Cysteine proteinases"/>
    <property type="match status" value="1"/>
</dbReference>
<dbReference type="EMBL" id="JBFOLJ010000008">
    <property type="protein sequence ID" value="KAL2514731.1"/>
    <property type="molecule type" value="Genomic_DNA"/>
</dbReference>
<comment type="caution">
    <text evidence="1">The sequence shown here is derived from an EMBL/GenBank/DDBJ whole genome shotgun (WGS) entry which is preliminary data.</text>
</comment>
<gene>
    <name evidence="1" type="ORF">Fot_28702</name>
</gene>
<reference evidence="2" key="1">
    <citation type="submission" date="2024-07" db="EMBL/GenBank/DDBJ databases">
        <title>Two chromosome-level genome assemblies of Korean endemic species Abeliophyllum distichum and Forsythia ovata (Oleaceae).</title>
        <authorList>
            <person name="Jang H."/>
        </authorList>
    </citation>
    <scope>NUCLEOTIDE SEQUENCE [LARGE SCALE GENOMIC DNA]</scope>
</reference>
<evidence type="ECO:0000313" key="2">
    <source>
        <dbReference type="Proteomes" id="UP001604277"/>
    </source>
</evidence>
<accession>A0ABD1TPS3</accession>
<keyword evidence="2" id="KW-1185">Reference proteome</keyword>
<dbReference type="GO" id="GO:0006508">
    <property type="term" value="P:proteolysis"/>
    <property type="evidence" value="ECO:0007669"/>
    <property type="project" value="UniProtKB-KW"/>
</dbReference>
<evidence type="ECO:0000313" key="1">
    <source>
        <dbReference type="EMBL" id="KAL2514731.1"/>
    </source>
</evidence>
<sequence length="121" mass="14292">MHEGKYCVCSGRKEKKRVRLDNCGIYVIKYAEYFINEMLKEMPKTFNIAQIRKYLATELYVYAKKKQVENYDTDNDWFHVNEINNVGFEGFFAKNQPALQETIVLLQIPKIVNQTPKTRST</sequence>
<keyword evidence="1" id="KW-0645">Protease</keyword>
<dbReference type="InterPro" id="IPR038765">
    <property type="entry name" value="Papain-like_cys_pep_sf"/>
</dbReference>